<sequence length="218" mass="26331">MVIRIFLILFFICAISVYGLSDKNINQRKAKLIEIFNQDAAHHSHSSSWESRERKRIQRMGYYDYCAAYPYRDVCRYPSRYANRYNSYRYPANRYPANRYPANRYPYRYYTTPMPFPFNLFGKNLSFSEKKSHLIKVLQTDVGHRSSYSYHRHHHHHHHHSESASVEDKEVTKRLMLAALYARSNKRYYNEYPGAYQPYNQLPYGYSYYTTRNPIFGY</sequence>
<protein>
    <submittedName>
        <fullName evidence="3">Uncharacterized protein</fullName>
    </submittedName>
</protein>
<evidence type="ECO:0000313" key="4">
    <source>
        <dbReference type="Proteomes" id="UP001153620"/>
    </source>
</evidence>
<accession>A0A9N9WRT4</accession>
<reference evidence="3" key="1">
    <citation type="submission" date="2022-01" db="EMBL/GenBank/DDBJ databases">
        <authorList>
            <person name="King R."/>
        </authorList>
    </citation>
    <scope>NUCLEOTIDE SEQUENCE</scope>
</reference>
<evidence type="ECO:0000256" key="1">
    <source>
        <dbReference type="SAM" id="MobiDB-lite"/>
    </source>
</evidence>
<evidence type="ECO:0000313" key="3">
    <source>
        <dbReference type="EMBL" id="CAG9803375.1"/>
    </source>
</evidence>
<reference evidence="3" key="2">
    <citation type="submission" date="2022-10" db="EMBL/GenBank/DDBJ databases">
        <authorList>
            <consortium name="ENA_rothamsted_submissions"/>
            <consortium name="culmorum"/>
            <person name="King R."/>
        </authorList>
    </citation>
    <scope>NUCLEOTIDE SEQUENCE</scope>
</reference>
<name>A0A9N9WRT4_9DIPT</name>
<feature type="region of interest" description="Disordered" evidence="1">
    <location>
        <begin position="148"/>
        <end position="169"/>
    </location>
</feature>
<organism evidence="3 4">
    <name type="scientific">Chironomus riparius</name>
    <dbReference type="NCBI Taxonomy" id="315576"/>
    <lineage>
        <taxon>Eukaryota</taxon>
        <taxon>Metazoa</taxon>
        <taxon>Ecdysozoa</taxon>
        <taxon>Arthropoda</taxon>
        <taxon>Hexapoda</taxon>
        <taxon>Insecta</taxon>
        <taxon>Pterygota</taxon>
        <taxon>Neoptera</taxon>
        <taxon>Endopterygota</taxon>
        <taxon>Diptera</taxon>
        <taxon>Nematocera</taxon>
        <taxon>Chironomoidea</taxon>
        <taxon>Chironomidae</taxon>
        <taxon>Chironominae</taxon>
        <taxon>Chironomus</taxon>
    </lineage>
</organism>
<gene>
    <name evidence="3" type="ORF">CHIRRI_LOCUS6275</name>
</gene>
<feature type="chain" id="PRO_5040461459" evidence="2">
    <location>
        <begin position="20"/>
        <end position="218"/>
    </location>
</feature>
<keyword evidence="4" id="KW-1185">Reference proteome</keyword>
<dbReference type="Proteomes" id="UP001153620">
    <property type="component" value="Chromosome 2"/>
</dbReference>
<feature type="signal peptide" evidence="2">
    <location>
        <begin position="1"/>
        <end position="19"/>
    </location>
</feature>
<proteinExistence type="predicted"/>
<feature type="compositionally biased region" description="Basic residues" evidence="1">
    <location>
        <begin position="150"/>
        <end position="160"/>
    </location>
</feature>
<dbReference type="EMBL" id="OU895878">
    <property type="protein sequence ID" value="CAG9803375.1"/>
    <property type="molecule type" value="Genomic_DNA"/>
</dbReference>
<keyword evidence="2" id="KW-0732">Signal</keyword>
<dbReference type="AlphaFoldDB" id="A0A9N9WRT4"/>
<evidence type="ECO:0000256" key="2">
    <source>
        <dbReference type="SAM" id="SignalP"/>
    </source>
</evidence>